<keyword evidence="2" id="KW-0812">Transmembrane</keyword>
<evidence type="ECO:0000313" key="4">
    <source>
        <dbReference type="Proteomes" id="UP000003786"/>
    </source>
</evidence>
<feature type="transmembrane region" description="Helical" evidence="2">
    <location>
        <begin position="12"/>
        <end position="35"/>
    </location>
</feature>
<keyword evidence="2" id="KW-1133">Transmembrane helix</keyword>
<dbReference type="Proteomes" id="UP000003786">
    <property type="component" value="Chromosome 2"/>
</dbReference>
<dbReference type="VEuPathDB" id="PiroplasmaDB:TOT_020000840"/>
<dbReference type="KEGG" id="tot:TOT_020000840"/>
<reference evidence="3 4" key="1">
    <citation type="journal article" date="2012" name="MBio">
        <title>Comparative genome analysis of three eukaryotic parasites with differing abilities to transform leukocytes reveals key mediators of Theileria-induced leukocyte transformation.</title>
        <authorList>
            <person name="Hayashida K."/>
            <person name="Hara Y."/>
            <person name="Abe T."/>
            <person name="Yamasaki C."/>
            <person name="Toyoda A."/>
            <person name="Kosuge T."/>
            <person name="Suzuki Y."/>
            <person name="Sato Y."/>
            <person name="Kawashima S."/>
            <person name="Katayama T."/>
            <person name="Wakaguri H."/>
            <person name="Inoue N."/>
            <person name="Homma K."/>
            <person name="Tada-Umezaki M."/>
            <person name="Yagi Y."/>
            <person name="Fujii Y."/>
            <person name="Habara T."/>
            <person name="Kanehisa M."/>
            <person name="Watanabe H."/>
            <person name="Ito K."/>
            <person name="Gojobori T."/>
            <person name="Sugawara H."/>
            <person name="Imanishi T."/>
            <person name="Weir W."/>
            <person name="Gardner M."/>
            <person name="Pain A."/>
            <person name="Shiels B."/>
            <person name="Hattori M."/>
            <person name="Nene V."/>
            <person name="Sugimoto C."/>
        </authorList>
    </citation>
    <scope>NUCLEOTIDE SEQUENCE [LARGE SCALE GENOMIC DNA]</scope>
    <source>
        <strain evidence="3 4">Shintoku</strain>
    </source>
</reference>
<feature type="compositionally biased region" description="Low complexity" evidence="1">
    <location>
        <begin position="461"/>
        <end position="473"/>
    </location>
</feature>
<proteinExistence type="predicted"/>
<evidence type="ECO:0000256" key="1">
    <source>
        <dbReference type="SAM" id="MobiDB-lite"/>
    </source>
</evidence>
<evidence type="ECO:0000313" key="3">
    <source>
        <dbReference type="EMBL" id="BAM40585.1"/>
    </source>
</evidence>
<dbReference type="RefSeq" id="XP_009690886.1">
    <property type="nucleotide sequence ID" value="XM_009692591.1"/>
</dbReference>
<feature type="compositionally biased region" description="Polar residues" evidence="1">
    <location>
        <begin position="508"/>
        <end position="546"/>
    </location>
</feature>
<sequence>MLSGILNFLAIRNCISLMNICILLYLSLYVVIYGGRTNFFSLSQLIPSPSKFVIITKNSTDDSKSEENDLTKYDTVNNPGGVRYKFKNGSKCVGLKYDDTSIWTYDSQINGEKYPVEIFFNSLTNNVRIKTENRLYIYSYRNDNWDLTFDSEVASAPLSKYQLFTNINDDLTISPGATYYSKTYINHDDASPILAVSSNEFVRRLYDSHIQILTVDSRLRLKVNDLTHFFVTKFQNLTTYELVNLRMYCEVKHKDEVVWLDKRHRSEADFPDLIHIYTDKDVVCLDFSGKKFLVFHRRTFDRYSGCIEKIYGEPYIKIEDDNTTSFHLKLKFDGSSGSADTTVLEIKPTSPGVSKKFNDGEKCVEITSENKRIWKHDPLRDGANYPTEVYSDSFKKRIVKIKFAGRAYLYSFAHDKWSLKTLSIDDSSSHRMDTEPIDGLDGDASDASSEEYVDAKSTIGESTDSSTTEQSTEVPPRVEESSTSPDSTESTLNEPTDEPTSGGAAESIPTQSTILPTANESTNEASTDLSSEDPTNKLATSRNGSGESVIESSVYP</sequence>
<protein>
    <submittedName>
        <fullName evidence="3">Uncharacterized protein</fullName>
    </submittedName>
</protein>
<feature type="compositionally biased region" description="Acidic residues" evidence="1">
    <location>
        <begin position="435"/>
        <end position="452"/>
    </location>
</feature>
<dbReference type="AlphaFoldDB" id="J4D857"/>
<organism evidence="3 4">
    <name type="scientific">Theileria orientalis strain Shintoku</name>
    <dbReference type="NCBI Taxonomy" id="869250"/>
    <lineage>
        <taxon>Eukaryota</taxon>
        <taxon>Sar</taxon>
        <taxon>Alveolata</taxon>
        <taxon>Apicomplexa</taxon>
        <taxon>Aconoidasida</taxon>
        <taxon>Piroplasmida</taxon>
        <taxon>Theileriidae</taxon>
        <taxon>Theileria</taxon>
    </lineage>
</organism>
<keyword evidence="4" id="KW-1185">Reference proteome</keyword>
<keyword evidence="2" id="KW-0472">Membrane</keyword>
<feature type="compositionally biased region" description="Low complexity" evidence="1">
    <location>
        <begin position="481"/>
        <end position="491"/>
    </location>
</feature>
<dbReference type="OMA" id="WRYICKS"/>
<gene>
    <name evidence="3" type="ORF">TOT_020000840</name>
</gene>
<feature type="region of interest" description="Disordered" evidence="1">
    <location>
        <begin position="426"/>
        <end position="556"/>
    </location>
</feature>
<evidence type="ECO:0000256" key="2">
    <source>
        <dbReference type="SAM" id="Phobius"/>
    </source>
</evidence>
<dbReference type="OrthoDB" id="10465155at2759"/>
<accession>J4D857</accession>
<name>J4D857_THEOR</name>
<dbReference type="EMBL" id="AP011947">
    <property type="protein sequence ID" value="BAM40585.1"/>
    <property type="molecule type" value="Genomic_DNA"/>
</dbReference>
<dbReference type="GeneID" id="20714956"/>